<evidence type="ECO:0000256" key="4">
    <source>
        <dbReference type="SAM" id="MobiDB-lite"/>
    </source>
</evidence>
<organism evidence="5 6">
    <name type="scientific">Vitis rotundifolia</name>
    <name type="common">Muscadine grape</name>
    <dbReference type="NCBI Taxonomy" id="103349"/>
    <lineage>
        <taxon>Eukaryota</taxon>
        <taxon>Viridiplantae</taxon>
        <taxon>Streptophyta</taxon>
        <taxon>Embryophyta</taxon>
        <taxon>Tracheophyta</taxon>
        <taxon>Spermatophyta</taxon>
        <taxon>Magnoliopsida</taxon>
        <taxon>eudicotyledons</taxon>
        <taxon>Gunneridae</taxon>
        <taxon>Pentapetalae</taxon>
        <taxon>rosids</taxon>
        <taxon>Vitales</taxon>
        <taxon>Vitaceae</taxon>
        <taxon>Viteae</taxon>
        <taxon>Vitis</taxon>
    </lineage>
</organism>
<evidence type="ECO:0000256" key="1">
    <source>
        <dbReference type="ARBA" id="ARBA00004123"/>
    </source>
</evidence>
<feature type="region of interest" description="Disordered" evidence="4">
    <location>
        <begin position="1"/>
        <end position="34"/>
    </location>
</feature>
<dbReference type="SUPFAM" id="SSF48371">
    <property type="entry name" value="ARM repeat"/>
    <property type="match status" value="1"/>
</dbReference>
<dbReference type="PANTHER" id="PTHR23424">
    <property type="entry name" value="SERUM AMYLOID A"/>
    <property type="match status" value="1"/>
</dbReference>
<evidence type="ECO:0008006" key="7">
    <source>
        <dbReference type="Google" id="ProtNLM"/>
    </source>
</evidence>
<keyword evidence="6" id="KW-1185">Reference proteome</keyword>
<dbReference type="PANTHER" id="PTHR23424:SF23">
    <property type="entry name" value="PROTEIN SAAL1"/>
    <property type="match status" value="1"/>
</dbReference>
<accession>A0AA39A1U7</accession>
<comment type="caution">
    <text evidence="5">The sequence shown here is derived from an EMBL/GenBank/DDBJ whole genome shotgun (WGS) entry which is preliminary data.</text>
</comment>
<evidence type="ECO:0000313" key="5">
    <source>
        <dbReference type="EMBL" id="KAJ9699381.1"/>
    </source>
</evidence>
<dbReference type="EMBL" id="JARBHA010000006">
    <property type="protein sequence ID" value="KAJ9699381.1"/>
    <property type="molecule type" value="Genomic_DNA"/>
</dbReference>
<protein>
    <recommendedName>
        <fullName evidence="7">ARM repeat superfamily protein</fullName>
    </recommendedName>
</protein>
<name>A0AA39A1U7_VITRO</name>
<dbReference type="InterPro" id="IPR052464">
    <property type="entry name" value="Synovial_Prolif_Regulator"/>
</dbReference>
<evidence type="ECO:0000256" key="3">
    <source>
        <dbReference type="ARBA" id="ARBA00038401"/>
    </source>
</evidence>
<comment type="subcellular location">
    <subcellularLocation>
        <location evidence="1">Nucleus</location>
    </subcellularLocation>
</comment>
<dbReference type="InterPro" id="IPR016024">
    <property type="entry name" value="ARM-type_fold"/>
</dbReference>
<keyword evidence="2" id="KW-0539">Nucleus</keyword>
<sequence length="544" mass="60153">MAPEPDSNPIKEDEDDDNVAPSHHPSAPSDELFSISTTVDPSYIISLIRKLLPRDVKNDHDSDGVDACNASNQGLKTNHMKESVVSPCEDEMLNSSHDKIETMDTLDGFDELARQEKTGEVSCSRFEDSSISVREKAWEEYGCILWDLAASRIHAEFMVQNLMLEVLLASLIVSQSTRVTEISLGILGNLVCHEIPMKQIASTDKLIEIVVDQLFLDDTPCLCEACRLLTLGLQGSECVIWAKALQSEHNLCRVIWVAENTLNPQLLEKSIGLLLAILESQQEVVSILLPTLMNLGLSSLLINLLTFEMSKLASERIPERYSILDLILRTIEALSVLDDYSQDICSNKEVFRLVSDLVRLPDKVEVANSCITAAVLIANILIDAADLASEISQDLPFLEGLLDIFPFASDDPEARSALWSIMARLLVQVQESEISSSSLQQYVSVLVSKSDLIEDDLLDHQLDDSNENNVSSITSAAKQNARTTALRGIFNILNQWTTSKDCDMKNNLMGADHDNGENVERLLNCCRKYTEISSGLGLCLPKSA</sequence>
<dbReference type="InterPro" id="IPR011989">
    <property type="entry name" value="ARM-like"/>
</dbReference>
<evidence type="ECO:0000256" key="2">
    <source>
        <dbReference type="ARBA" id="ARBA00023242"/>
    </source>
</evidence>
<dbReference type="GO" id="GO:0005634">
    <property type="term" value="C:nucleus"/>
    <property type="evidence" value="ECO:0007669"/>
    <property type="project" value="UniProtKB-SubCell"/>
</dbReference>
<evidence type="ECO:0000313" key="6">
    <source>
        <dbReference type="Proteomes" id="UP001168098"/>
    </source>
</evidence>
<dbReference type="AlphaFoldDB" id="A0AA39A1U7"/>
<dbReference type="Proteomes" id="UP001168098">
    <property type="component" value="Unassembled WGS sequence"/>
</dbReference>
<dbReference type="Gene3D" id="1.25.10.10">
    <property type="entry name" value="Leucine-rich Repeat Variant"/>
    <property type="match status" value="1"/>
</dbReference>
<proteinExistence type="inferred from homology"/>
<gene>
    <name evidence="5" type="ORF">PVL29_008129</name>
</gene>
<reference evidence="5 6" key="1">
    <citation type="journal article" date="2023" name="BMC Biotechnol.">
        <title>Vitis rotundifolia cv Carlos genome sequencing.</title>
        <authorList>
            <person name="Huff M."/>
            <person name="Hulse-Kemp A."/>
            <person name="Scheffler B."/>
            <person name="Youngblood R."/>
            <person name="Simpson S."/>
            <person name="Babiker E."/>
            <person name="Staton M."/>
        </authorList>
    </citation>
    <scope>NUCLEOTIDE SEQUENCE [LARGE SCALE GENOMIC DNA]</scope>
    <source>
        <tissue evidence="5">Leaf</tissue>
    </source>
</reference>
<comment type="similarity">
    <text evidence="3">Belongs to the SAAL1 family.</text>
</comment>